<evidence type="ECO:0000256" key="1">
    <source>
        <dbReference type="ARBA" id="ARBA00022723"/>
    </source>
</evidence>
<dbReference type="GO" id="GO:0046872">
    <property type="term" value="F:metal ion binding"/>
    <property type="evidence" value="ECO:0007669"/>
    <property type="project" value="UniProtKB-KW"/>
</dbReference>
<dbReference type="PANTHER" id="PTHR43063">
    <property type="entry name" value="4FE-4S CLUSTER CONTAINING PARA FAMILY ATPASE PROTEIN"/>
    <property type="match status" value="1"/>
</dbReference>
<dbReference type="Proteomes" id="UP000555828">
    <property type="component" value="Unassembled WGS sequence"/>
</dbReference>
<dbReference type="Gene3D" id="3.40.50.300">
    <property type="entry name" value="P-loop containing nucleotide triphosphate hydrolases"/>
    <property type="match status" value="1"/>
</dbReference>
<dbReference type="RefSeq" id="WP_184618872.1">
    <property type="nucleotide sequence ID" value="NZ_JACHEX010000001.1"/>
</dbReference>
<dbReference type="PROSITE" id="PS51379">
    <property type="entry name" value="4FE4S_FER_2"/>
    <property type="match status" value="2"/>
</dbReference>
<organism evidence="5 6">
    <name type="scientific">Thermosipho japonicus</name>
    <dbReference type="NCBI Taxonomy" id="90323"/>
    <lineage>
        <taxon>Bacteria</taxon>
        <taxon>Thermotogati</taxon>
        <taxon>Thermotogota</taxon>
        <taxon>Thermotogae</taxon>
        <taxon>Thermotogales</taxon>
        <taxon>Fervidobacteriaceae</taxon>
        <taxon>Thermosipho</taxon>
    </lineage>
</organism>
<comment type="caution">
    <text evidence="5">The sequence shown here is derived from an EMBL/GenBank/DDBJ whole genome shotgun (WGS) entry which is preliminary data.</text>
</comment>
<evidence type="ECO:0000259" key="4">
    <source>
        <dbReference type="PROSITE" id="PS51379"/>
    </source>
</evidence>
<feature type="domain" description="4Fe-4S ferredoxin-type" evidence="4">
    <location>
        <begin position="60"/>
        <end position="85"/>
    </location>
</feature>
<dbReference type="InterPro" id="IPR027417">
    <property type="entry name" value="P-loop_NTPase"/>
</dbReference>
<keyword evidence="1" id="KW-0479">Metal-binding</keyword>
<dbReference type="CDD" id="cd03110">
    <property type="entry name" value="SIMIBI_bact_arch"/>
    <property type="match status" value="1"/>
</dbReference>
<dbReference type="InterPro" id="IPR002586">
    <property type="entry name" value="CobQ/CobB/MinD/ParA_Nub-bd_dom"/>
</dbReference>
<keyword evidence="6" id="KW-1185">Reference proteome</keyword>
<name>A0A841GF21_9BACT</name>
<evidence type="ECO:0000313" key="5">
    <source>
        <dbReference type="EMBL" id="MBB6062162.1"/>
    </source>
</evidence>
<evidence type="ECO:0000313" key="6">
    <source>
        <dbReference type="Proteomes" id="UP000555828"/>
    </source>
</evidence>
<dbReference type="PROSITE" id="PS00198">
    <property type="entry name" value="4FE4S_FER_1"/>
    <property type="match status" value="1"/>
</dbReference>
<gene>
    <name evidence="5" type="ORF">HNP65_000584</name>
</gene>
<dbReference type="Pfam" id="PF00037">
    <property type="entry name" value="Fer4"/>
    <property type="match status" value="2"/>
</dbReference>
<dbReference type="Pfam" id="PF01656">
    <property type="entry name" value="CbiA"/>
    <property type="match status" value="1"/>
</dbReference>
<dbReference type="PANTHER" id="PTHR43063:SF1">
    <property type="entry name" value="4FE-4S CLUSTER CONTAINING PARA FAMILY ATPASE PROTEIN"/>
    <property type="match status" value="1"/>
</dbReference>
<dbReference type="Gene3D" id="3.30.70.20">
    <property type="match status" value="1"/>
</dbReference>
<dbReference type="SUPFAM" id="SSF54862">
    <property type="entry name" value="4Fe-4S ferredoxins"/>
    <property type="match status" value="1"/>
</dbReference>
<dbReference type="SUPFAM" id="SSF52540">
    <property type="entry name" value="P-loop containing nucleoside triphosphate hydrolases"/>
    <property type="match status" value="1"/>
</dbReference>
<feature type="domain" description="4Fe-4S ferredoxin-type" evidence="4">
    <location>
        <begin position="89"/>
        <end position="118"/>
    </location>
</feature>
<keyword evidence="2" id="KW-0408">Iron</keyword>
<dbReference type="EMBL" id="JACHEX010000001">
    <property type="protein sequence ID" value="MBB6062162.1"/>
    <property type="molecule type" value="Genomic_DNA"/>
</dbReference>
<evidence type="ECO:0000256" key="3">
    <source>
        <dbReference type="ARBA" id="ARBA00023014"/>
    </source>
</evidence>
<accession>A0A841GF21</accession>
<dbReference type="InterPro" id="IPR017896">
    <property type="entry name" value="4Fe4S_Fe-S-bd"/>
</dbReference>
<dbReference type="AlphaFoldDB" id="A0A841GF21"/>
<dbReference type="InterPro" id="IPR017900">
    <property type="entry name" value="4Fe4S_Fe_S_CS"/>
</dbReference>
<protein>
    <submittedName>
        <fullName evidence="5">MinD superfamily P-loop ATPase</fullName>
    </submittedName>
</protein>
<keyword evidence="3" id="KW-0411">Iron-sulfur</keyword>
<reference evidence="5 6" key="1">
    <citation type="submission" date="2020-08" db="EMBL/GenBank/DDBJ databases">
        <title>Genomic Encyclopedia of Type Strains, Phase IV (KMG-IV): sequencing the most valuable type-strain genomes for metagenomic binning, comparative biology and taxonomic classification.</title>
        <authorList>
            <person name="Goeker M."/>
        </authorList>
    </citation>
    <scope>NUCLEOTIDE SEQUENCE [LARGE SCALE GENOMIC DNA]</scope>
    <source>
        <strain evidence="5 6">DSM 13481</strain>
    </source>
</reference>
<evidence type="ECO:0000256" key="2">
    <source>
        <dbReference type="ARBA" id="ARBA00023004"/>
    </source>
</evidence>
<dbReference type="GO" id="GO:0051536">
    <property type="term" value="F:iron-sulfur cluster binding"/>
    <property type="evidence" value="ECO:0007669"/>
    <property type="project" value="UniProtKB-KW"/>
</dbReference>
<proteinExistence type="predicted"/>
<sequence length="282" mass="30964">MKITILSGKGGTGKTTVSTNLAYTLSKKYKVQLLDTDVEEPNDHLFFNVNVEKEESVDILLPVVDNDACIRCGECAKACQFGAITSFPNATVVFKNLCHGCGACSMVCPVNAITEVPKSIGKIVLGKINDNLKFGMGLLNIGEPSGVRIIRQLKKHIDENVDVVLIDSQPGTSCPVVESLRNIDFAILVTEPTTFGLHDLSLAVDLVKEMEIPAGIVINRDTGNTNLIDEYAKKENIPILLKIPFDRKIAKLYSEGKIFSEYLPEWEEKFANVFDTIKGMVK</sequence>